<gene>
    <name evidence="15" type="primary">ileS</name>
    <name evidence="18" type="ordered locus">CLOAM0569</name>
</gene>
<keyword evidence="9 15" id="KW-0862">Zinc</keyword>
<dbReference type="GO" id="GO:0008270">
    <property type="term" value="F:zinc ion binding"/>
    <property type="evidence" value="ECO:0007669"/>
    <property type="project" value="UniProtKB-UniRule"/>
</dbReference>
<dbReference type="EMBL" id="CU466930">
    <property type="protein sequence ID" value="CAO80456.1"/>
    <property type="molecule type" value="Genomic_DNA"/>
</dbReference>
<evidence type="ECO:0000259" key="17">
    <source>
        <dbReference type="Pfam" id="PF08264"/>
    </source>
</evidence>
<comment type="cofactor">
    <cofactor evidence="1 15">
        <name>Zn(2+)</name>
        <dbReference type="ChEBI" id="CHEBI:29105"/>
    </cofactor>
</comment>
<evidence type="ECO:0000259" key="16">
    <source>
        <dbReference type="Pfam" id="PF00133"/>
    </source>
</evidence>
<evidence type="ECO:0000256" key="5">
    <source>
        <dbReference type="ARBA" id="ARBA00022490"/>
    </source>
</evidence>
<feature type="domain" description="Aminoacyl-tRNA synthetase class Ia" evidence="16">
    <location>
        <begin position="19"/>
        <end position="625"/>
    </location>
</feature>
<dbReference type="InterPro" id="IPR014729">
    <property type="entry name" value="Rossmann-like_a/b/a_fold"/>
</dbReference>
<keyword evidence="10 15" id="KW-0067">ATP-binding</keyword>
<comment type="subcellular location">
    <subcellularLocation>
        <location evidence="2 15">Cytoplasm</location>
    </subcellularLocation>
</comment>
<dbReference type="eggNOG" id="COG0060">
    <property type="taxonomic scope" value="Bacteria"/>
</dbReference>
<dbReference type="FunFam" id="3.40.50.620:FF:000063">
    <property type="entry name" value="Isoleucine--tRNA ligase"/>
    <property type="match status" value="1"/>
</dbReference>
<evidence type="ECO:0000256" key="3">
    <source>
        <dbReference type="ARBA" id="ARBA00007078"/>
    </source>
</evidence>
<feature type="domain" description="Methionyl/Valyl/Leucyl/Isoleucyl-tRNA synthetase anticodon-binding" evidence="17">
    <location>
        <begin position="682"/>
        <end position="827"/>
    </location>
</feature>
<evidence type="ECO:0000313" key="18">
    <source>
        <dbReference type="EMBL" id="CAO80456.1"/>
    </source>
</evidence>
<evidence type="ECO:0000256" key="7">
    <source>
        <dbReference type="ARBA" id="ARBA00022723"/>
    </source>
</evidence>
<dbReference type="GO" id="GO:0002161">
    <property type="term" value="F:aminoacyl-tRNA deacylase activity"/>
    <property type="evidence" value="ECO:0007669"/>
    <property type="project" value="InterPro"/>
</dbReference>
<dbReference type="PANTHER" id="PTHR42780">
    <property type="entry name" value="SOLEUCYL-TRNA SYNTHETASE"/>
    <property type="match status" value="1"/>
</dbReference>
<dbReference type="HOGENOM" id="CLU_001493_1_1_0"/>
<dbReference type="KEGG" id="caci:CLOAM0569"/>
<dbReference type="PRINTS" id="PR00984">
    <property type="entry name" value="TRNASYNTHILE"/>
</dbReference>
<accession>B0VGL9</accession>
<dbReference type="InterPro" id="IPR009008">
    <property type="entry name" value="Val/Leu/Ile-tRNA-synth_edit"/>
</dbReference>
<name>B0VGL9_CLOAI</name>
<keyword evidence="19" id="KW-1185">Reference proteome</keyword>
<feature type="binding site" evidence="15">
    <location>
        <position position="598"/>
    </location>
    <ligand>
        <name>ATP</name>
        <dbReference type="ChEBI" id="CHEBI:30616"/>
    </ligand>
</feature>
<dbReference type="Pfam" id="PF00133">
    <property type="entry name" value="tRNA-synt_1"/>
    <property type="match status" value="1"/>
</dbReference>
<feature type="short sequence motif" description="'HIGH' region" evidence="15">
    <location>
        <begin position="48"/>
        <end position="58"/>
    </location>
</feature>
<dbReference type="CDD" id="cd07961">
    <property type="entry name" value="Anticodon_Ia_Ile_ABEc"/>
    <property type="match status" value="1"/>
</dbReference>
<keyword evidence="5 15" id="KW-0963">Cytoplasm</keyword>
<evidence type="ECO:0000256" key="9">
    <source>
        <dbReference type="ARBA" id="ARBA00022833"/>
    </source>
</evidence>
<feature type="short sequence motif" description="'KMSKS' region" evidence="15">
    <location>
        <begin position="595"/>
        <end position="599"/>
    </location>
</feature>
<protein>
    <recommendedName>
        <fullName evidence="15">Isoleucine--tRNA ligase</fullName>
        <ecNumber evidence="15">6.1.1.5</ecNumber>
    </recommendedName>
    <alternativeName>
        <fullName evidence="15">Isoleucyl-tRNA synthetase</fullName>
        <shortName evidence="15">IleRS</shortName>
    </alternativeName>
</protein>
<dbReference type="GO" id="GO:0000049">
    <property type="term" value="F:tRNA binding"/>
    <property type="evidence" value="ECO:0007669"/>
    <property type="project" value="InterPro"/>
</dbReference>
<dbReference type="GO" id="GO:0006428">
    <property type="term" value="P:isoleucyl-tRNA aminoacylation"/>
    <property type="evidence" value="ECO:0007669"/>
    <property type="project" value="UniProtKB-UniRule"/>
</dbReference>
<dbReference type="InterPro" id="IPR002300">
    <property type="entry name" value="aa-tRNA-synth_Ia"/>
</dbReference>
<evidence type="ECO:0000256" key="15">
    <source>
        <dbReference type="HAMAP-Rule" id="MF_02003"/>
    </source>
</evidence>
<keyword evidence="8 15" id="KW-0547">Nucleotide-binding</keyword>
<comment type="catalytic activity">
    <reaction evidence="14 15">
        <text>tRNA(Ile) + L-isoleucine + ATP = L-isoleucyl-tRNA(Ile) + AMP + diphosphate</text>
        <dbReference type="Rhea" id="RHEA:11060"/>
        <dbReference type="Rhea" id="RHEA-COMP:9666"/>
        <dbReference type="Rhea" id="RHEA-COMP:9695"/>
        <dbReference type="ChEBI" id="CHEBI:30616"/>
        <dbReference type="ChEBI" id="CHEBI:33019"/>
        <dbReference type="ChEBI" id="CHEBI:58045"/>
        <dbReference type="ChEBI" id="CHEBI:78442"/>
        <dbReference type="ChEBI" id="CHEBI:78528"/>
        <dbReference type="ChEBI" id="CHEBI:456215"/>
        <dbReference type="EC" id="6.1.1.5"/>
    </reaction>
</comment>
<comment type="function">
    <text evidence="13 15">Catalyzes the attachment of isoleucine to tRNA(Ile). As IleRS can inadvertently accommodate and process structurally similar amino acids such as valine, to avoid such errors it has two additional distinct tRNA(Ile)-dependent editing activities. One activity is designated as 'pretransfer' editing and involves the hydrolysis of activated Val-AMP. The other activity is designated 'posttransfer' editing and involves deacylation of mischarged Val-tRNA(Ile).</text>
</comment>
<evidence type="ECO:0000256" key="6">
    <source>
        <dbReference type="ARBA" id="ARBA00022598"/>
    </source>
</evidence>
<dbReference type="Gene3D" id="3.40.50.620">
    <property type="entry name" value="HUPs"/>
    <property type="match status" value="2"/>
</dbReference>
<evidence type="ECO:0000256" key="2">
    <source>
        <dbReference type="ARBA" id="ARBA00004496"/>
    </source>
</evidence>
<comment type="similarity">
    <text evidence="3 15">Belongs to the class-I aminoacyl-tRNA synthetase family. IleS type 2 subfamily.</text>
</comment>
<evidence type="ECO:0000256" key="11">
    <source>
        <dbReference type="ARBA" id="ARBA00022917"/>
    </source>
</evidence>
<dbReference type="Gene3D" id="1.10.730.10">
    <property type="entry name" value="Isoleucyl-tRNA Synthetase, Domain 1"/>
    <property type="match status" value="1"/>
</dbReference>
<dbReference type="SUPFAM" id="SSF47323">
    <property type="entry name" value="Anticodon-binding domain of a subclass of class I aminoacyl-tRNA synthetases"/>
    <property type="match status" value="1"/>
</dbReference>
<evidence type="ECO:0000256" key="4">
    <source>
        <dbReference type="ARBA" id="ARBA00011245"/>
    </source>
</evidence>
<dbReference type="InterPro" id="IPR002301">
    <property type="entry name" value="Ile-tRNA-ligase"/>
</dbReference>
<dbReference type="Pfam" id="PF08264">
    <property type="entry name" value="Anticodon_1"/>
    <property type="match status" value="1"/>
</dbReference>
<dbReference type="FunFam" id="3.40.50.620:FF:000075">
    <property type="entry name" value="Isoleucine--tRNA ligase"/>
    <property type="match status" value="1"/>
</dbReference>
<evidence type="ECO:0000313" key="19">
    <source>
        <dbReference type="Proteomes" id="UP000002019"/>
    </source>
</evidence>
<keyword evidence="12 15" id="KW-0030">Aminoacyl-tRNA synthetase</keyword>
<dbReference type="Pfam" id="PF19302">
    <property type="entry name" value="DUF5915"/>
    <property type="match status" value="1"/>
</dbReference>
<evidence type="ECO:0000256" key="10">
    <source>
        <dbReference type="ARBA" id="ARBA00022840"/>
    </source>
</evidence>
<keyword evidence="6 15" id="KW-0436">Ligase</keyword>
<dbReference type="InterPro" id="IPR033709">
    <property type="entry name" value="Anticodon_Ile_ABEc"/>
</dbReference>
<proteinExistence type="inferred from homology"/>
<dbReference type="STRING" id="459349.CLOAM0569"/>
<comment type="domain">
    <text evidence="15">IleRS has two distinct active sites: one for aminoacylation and one for editing. The misactivated valine is translocated from the active site to the editing site, which sterically excludes the correctly activated isoleucine. The single editing site contains two valyl binding pockets, one specific for each substrate (Val-AMP or Val-tRNA(Ile)).</text>
</comment>
<dbReference type="NCBIfam" id="TIGR00392">
    <property type="entry name" value="ileS"/>
    <property type="match status" value="1"/>
</dbReference>
<evidence type="ECO:0000256" key="8">
    <source>
        <dbReference type="ARBA" id="ARBA00022741"/>
    </source>
</evidence>
<dbReference type="GO" id="GO:0004822">
    <property type="term" value="F:isoleucine-tRNA ligase activity"/>
    <property type="evidence" value="ECO:0007669"/>
    <property type="project" value="UniProtKB-UniRule"/>
</dbReference>
<dbReference type="SUPFAM" id="SSF50677">
    <property type="entry name" value="ValRS/IleRS/LeuRS editing domain"/>
    <property type="match status" value="1"/>
</dbReference>
<dbReference type="SUPFAM" id="SSF52374">
    <property type="entry name" value="Nucleotidylyl transferase"/>
    <property type="match status" value="1"/>
</dbReference>
<reference evidence="18 19" key="1">
    <citation type="journal article" date="2008" name="J. Bacteriol.">
        <title>'Candidatus Cloacamonas acidaminovorans': genome sequence reconstruction provides a first glimpse of a new bacterial division.</title>
        <authorList>
            <person name="Pelletier E."/>
            <person name="Kreimeyer A."/>
            <person name="Bocs S."/>
            <person name="Rouy Z."/>
            <person name="Gyapay G."/>
            <person name="Chouari R."/>
            <person name="Riviere D."/>
            <person name="Ganesan A."/>
            <person name="Daegelen P."/>
            <person name="Sghir A."/>
            <person name="Cohen G.N."/>
            <person name="Medigue C."/>
            <person name="Weissenbach J."/>
            <person name="Le Paslier D."/>
        </authorList>
    </citation>
    <scope>NUCLEOTIDE SEQUENCE [LARGE SCALE GENOMIC DNA]</scope>
    <source>
        <strain evidence="19">Evry</strain>
    </source>
</reference>
<evidence type="ECO:0000256" key="14">
    <source>
        <dbReference type="ARBA" id="ARBA00048359"/>
    </source>
</evidence>
<evidence type="ECO:0000256" key="12">
    <source>
        <dbReference type="ARBA" id="ARBA00023146"/>
    </source>
</evidence>
<comment type="subunit">
    <text evidence="4 15">Monomer.</text>
</comment>
<dbReference type="HAMAP" id="MF_02003">
    <property type="entry name" value="Ile_tRNA_synth_type2"/>
    <property type="match status" value="1"/>
</dbReference>
<dbReference type="EC" id="6.1.1.5" evidence="15"/>
<dbReference type="Proteomes" id="UP000002019">
    <property type="component" value="Chromosome"/>
</dbReference>
<sequence length="1041" mass="121057">MYKTIDLKESPRHLENRIREYWNKHDLVQKSIDIREGMPRFIFYEGPPTANGKPGIHHIMARTLKDVICRYKTMNGFQVKRKAGWDTHGLPVEIEVEKMLGLKDKRGIEEYGIEKFCQKCRESVFSYEKLWREMTELMGYWIDLDHPYVTLHNSYIESVWWILHNFFSRNLIYKAYKIVPYCPSCGTPLSSHEVAQGYKDIEDPSIYVKFKATDEENTYYLAWTTTPWTLISNVALAVHPEETYLKVEYQGQNLILAKARLQVLDEETKIISEMQGRELEGRCYQPLFNFVSVDKPAWYICLGDYVTMSEGTGIVHTAPAFGQDDYSLALKYNLPFVQPVDSEGKFTEAVTPWAHQFVKDADKDIIRHLKESGNLLKREQIKHSYPFCWRCKSPLIYYARESWYIKTTAYKEQLIENNRKIIWYPPFVGEKRFGDWLENNVDWALSRDRFWGTPLNIWICEKCGKLRSLGSIEELRKEGKMTSGKDVPEDLDLHRPYIDEVVLTCSCGNKMYRTPEVIDCWFDSGSMPFAQWHYPFENYENFEPELFPADIISEGIDQTRGWFYSMLAISTLLKGVSSYKSCLVNELILDKNGRKMSKSHGNAVDPIELMQNYGADAIRWYLLEVSPPWVPTRFDVDGVKEILGKFIGTLKNVYSFFATYANIDGFVAINYPYNWEREVEIDRWIVSRLHSLIIAVRHYFESYDFTKAVRAIQSFVIDELSNWYVRRSRRRFWASGFDQDKIDAYRTLYQVLVETAKLIAPFAPYLAEELFLNLEAGESVHLELYPEANKTYIDTKLEKKMQTVIDIVSLGRAARNECQIKVRQPLNEMFVPAKVKDDLADMIDLVKEEVNIRNITFVSEQDGFVHYELKPDFKLLGPKYGKKVQIINALLLQTPAEKVLQAFNTTGSYTLEIEGETIHLLPEEISVTIIPREGYVFANAKDLFVALDTTLTEELLNEGYARELINKIQFTRKEMNLDIMDNIIVKLVVPEAVAKAIQIYQNYILSETLGKELVFLEKPMANMQCLDINGNKIHLGIEKAV</sequence>
<dbReference type="InterPro" id="IPR013155">
    <property type="entry name" value="M/V/L/I-tRNA-synth_anticd-bd"/>
</dbReference>
<keyword evidence="7 15" id="KW-0479">Metal-binding</keyword>
<dbReference type="AlphaFoldDB" id="B0VGL9"/>
<dbReference type="OrthoDB" id="9810365at2"/>
<dbReference type="RefSeq" id="WP_015424316.1">
    <property type="nucleotide sequence ID" value="NC_020449.1"/>
</dbReference>
<organism evidence="18 19">
    <name type="scientific">Cloacimonas acidaminovorans (strain Evry)</name>
    <dbReference type="NCBI Taxonomy" id="459349"/>
    <lineage>
        <taxon>Bacteria</taxon>
        <taxon>Pseudomonadati</taxon>
        <taxon>Candidatus Cloacimonadota</taxon>
        <taxon>Candidatus Cloacimonadia</taxon>
        <taxon>Candidatus Cloacimonadales</taxon>
        <taxon>Candidatus Cloacimonadaceae</taxon>
        <taxon>Candidatus Cloacimonas</taxon>
    </lineage>
</organism>
<dbReference type="InterPro" id="IPR023586">
    <property type="entry name" value="Ile-tRNA-ligase_type2"/>
</dbReference>
<evidence type="ECO:0000256" key="1">
    <source>
        <dbReference type="ARBA" id="ARBA00001947"/>
    </source>
</evidence>
<keyword evidence="11 15" id="KW-0648">Protein biosynthesis</keyword>
<evidence type="ECO:0000256" key="13">
    <source>
        <dbReference type="ARBA" id="ARBA00025217"/>
    </source>
</evidence>
<dbReference type="InterPro" id="IPR009080">
    <property type="entry name" value="tRNAsynth_Ia_anticodon-bd"/>
</dbReference>
<dbReference type="PANTHER" id="PTHR42780:SF1">
    <property type="entry name" value="ISOLEUCINE--TRNA LIGASE, CYTOPLASMIC"/>
    <property type="match status" value="1"/>
</dbReference>
<dbReference type="GO" id="GO:0005524">
    <property type="term" value="F:ATP binding"/>
    <property type="evidence" value="ECO:0007669"/>
    <property type="project" value="UniProtKB-UniRule"/>
</dbReference>
<dbReference type="GO" id="GO:0005737">
    <property type="term" value="C:cytoplasm"/>
    <property type="evidence" value="ECO:0007669"/>
    <property type="project" value="UniProtKB-SubCell"/>
</dbReference>
<dbReference type="CDD" id="cd00818">
    <property type="entry name" value="IleRS_core"/>
    <property type="match status" value="1"/>
</dbReference>